<accession>W9QQG1</accession>
<protein>
    <submittedName>
        <fullName evidence="1">Uncharacterized protein</fullName>
    </submittedName>
</protein>
<sequence>MIPKPARVLLTGASLILGGVFTLNIISSATIGALRFATESKRRGVAVPCRYFGSGKTRHACILHSPGIE</sequence>
<keyword evidence="2" id="KW-1185">Reference proteome</keyword>
<dbReference type="AlphaFoldDB" id="W9QQG1"/>
<evidence type="ECO:0000313" key="2">
    <source>
        <dbReference type="Proteomes" id="UP000030645"/>
    </source>
</evidence>
<name>W9QQG1_9ROSA</name>
<proteinExistence type="predicted"/>
<gene>
    <name evidence="1" type="ORF">L484_017844</name>
</gene>
<dbReference type="EMBL" id="KE343994">
    <property type="protein sequence ID" value="EXB50306.1"/>
    <property type="molecule type" value="Genomic_DNA"/>
</dbReference>
<evidence type="ECO:0000313" key="1">
    <source>
        <dbReference type="EMBL" id="EXB50306.1"/>
    </source>
</evidence>
<reference evidence="2" key="1">
    <citation type="submission" date="2013-01" db="EMBL/GenBank/DDBJ databases">
        <title>Draft Genome Sequence of a Mulberry Tree, Morus notabilis C.K. Schneid.</title>
        <authorList>
            <person name="He N."/>
            <person name="Zhao S."/>
        </authorList>
    </citation>
    <scope>NUCLEOTIDE SEQUENCE</scope>
</reference>
<organism evidence="1 2">
    <name type="scientific">Morus notabilis</name>
    <dbReference type="NCBI Taxonomy" id="981085"/>
    <lineage>
        <taxon>Eukaryota</taxon>
        <taxon>Viridiplantae</taxon>
        <taxon>Streptophyta</taxon>
        <taxon>Embryophyta</taxon>
        <taxon>Tracheophyta</taxon>
        <taxon>Spermatophyta</taxon>
        <taxon>Magnoliopsida</taxon>
        <taxon>eudicotyledons</taxon>
        <taxon>Gunneridae</taxon>
        <taxon>Pentapetalae</taxon>
        <taxon>rosids</taxon>
        <taxon>fabids</taxon>
        <taxon>Rosales</taxon>
        <taxon>Moraceae</taxon>
        <taxon>Moreae</taxon>
        <taxon>Morus</taxon>
    </lineage>
</organism>
<dbReference type="Proteomes" id="UP000030645">
    <property type="component" value="Unassembled WGS sequence"/>
</dbReference>